<accession>A0A8B7P2B8</accession>
<sequence>MSPLHKDLNNISKPKALWHPSGRYISEGSNIKCFMRSVNEDFNLAIESYKELYDWSIENYSDFWSHWWKRGGFISSHPPSQTVTEHKSIAELPKWFVGARLNFAENLLRFRDESPAIIALSEGVTTPFRQTYCELYESSQQWAKALRRAGVKEGTRVAGYLPNGCAAVHAMLGATTLGGVWCSASPDFGVTGVLDRLQQVQPEVLVSVEAVIFNGKVDDHLDKLRRVAASLPSLKLVIVVPIVHPAGEVDISNVPHAVLSEDFLTSVTTDEVVPFAQVAFDAPLFIMFSSGTTGAPKCIVHGVG</sequence>
<dbReference type="Gene3D" id="3.40.50.12780">
    <property type="entry name" value="N-terminal domain of ligase-like"/>
    <property type="match status" value="1"/>
</dbReference>
<proteinExistence type="inferred from homology"/>
<dbReference type="GO" id="GO:0030729">
    <property type="term" value="F:acetoacetate-CoA ligase activity"/>
    <property type="evidence" value="ECO:0007669"/>
    <property type="project" value="TreeGrafter"/>
</dbReference>
<dbReference type="RefSeq" id="XP_018020110.1">
    <property type="nucleotide sequence ID" value="XM_018164621.2"/>
</dbReference>
<dbReference type="AlphaFoldDB" id="A0A8B7P2B8"/>
<reference evidence="5" key="1">
    <citation type="submission" date="2025-08" db="UniProtKB">
        <authorList>
            <consortium name="RefSeq"/>
        </authorList>
    </citation>
    <scope>IDENTIFICATION</scope>
    <source>
        <tissue evidence="5">Whole organism</tissue>
    </source>
</reference>
<evidence type="ECO:0000313" key="5">
    <source>
        <dbReference type="RefSeq" id="XP_018020110.1"/>
    </source>
</evidence>
<dbReference type="KEGG" id="hazt:108676534"/>
<feature type="non-terminal residue" evidence="5">
    <location>
        <position position="304"/>
    </location>
</feature>
<dbReference type="OMA" id="WSIDHIS"/>
<dbReference type="Proteomes" id="UP000694843">
    <property type="component" value="Unplaced"/>
</dbReference>
<evidence type="ECO:0000256" key="1">
    <source>
        <dbReference type="ARBA" id="ARBA00006432"/>
    </source>
</evidence>
<evidence type="ECO:0000313" key="4">
    <source>
        <dbReference type="Proteomes" id="UP000694843"/>
    </source>
</evidence>
<keyword evidence="4" id="KW-1185">Reference proteome</keyword>
<feature type="domain" description="Acetyl-coenzyme A synthetase N-terminal" evidence="3">
    <location>
        <begin position="49"/>
        <end position="106"/>
    </location>
</feature>
<dbReference type="SUPFAM" id="SSF56801">
    <property type="entry name" value="Acetyl-CoA synthetase-like"/>
    <property type="match status" value="1"/>
</dbReference>
<dbReference type="Pfam" id="PF16177">
    <property type="entry name" value="ACAS_N"/>
    <property type="match status" value="1"/>
</dbReference>
<dbReference type="PROSITE" id="PS00455">
    <property type="entry name" value="AMP_BINDING"/>
    <property type="match status" value="1"/>
</dbReference>
<dbReference type="InterPro" id="IPR032387">
    <property type="entry name" value="ACAS_N"/>
</dbReference>
<dbReference type="InterPro" id="IPR000873">
    <property type="entry name" value="AMP-dep_synth/lig_dom"/>
</dbReference>
<dbReference type="OrthoDB" id="10253869at2759"/>
<organism evidence="4 5">
    <name type="scientific">Hyalella azteca</name>
    <name type="common">Amphipod</name>
    <dbReference type="NCBI Taxonomy" id="294128"/>
    <lineage>
        <taxon>Eukaryota</taxon>
        <taxon>Metazoa</taxon>
        <taxon>Ecdysozoa</taxon>
        <taxon>Arthropoda</taxon>
        <taxon>Crustacea</taxon>
        <taxon>Multicrustacea</taxon>
        <taxon>Malacostraca</taxon>
        <taxon>Eumalacostraca</taxon>
        <taxon>Peracarida</taxon>
        <taxon>Amphipoda</taxon>
        <taxon>Senticaudata</taxon>
        <taxon>Talitrida</taxon>
        <taxon>Talitroidea</taxon>
        <taxon>Hyalellidae</taxon>
        <taxon>Hyalella</taxon>
    </lineage>
</organism>
<dbReference type="PANTHER" id="PTHR42921">
    <property type="entry name" value="ACETOACETYL-COA SYNTHETASE"/>
    <property type="match status" value="1"/>
</dbReference>
<dbReference type="GeneID" id="108676534"/>
<protein>
    <submittedName>
        <fullName evidence="5">Acetoacetyl-CoA synthetase-like</fullName>
    </submittedName>
</protein>
<gene>
    <name evidence="5" type="primary">LOC108676534</name>
</gene>
<name>A0A8B7P2B8_HYAAZ</name>
<dbReference type="Pfam" id="PF00501">
    <property type="entry name" value="AMP-binding"/>
    <property type="match status" value="1"/>
</dbReference>
<evidence type="ECO:0000259" key="3">
    <source>
        <dbReference type="Pfam" id="PF16177"/>
    </source>
</evidence>
<feature type="domain" description="AMP-dependent synthetase/ligase" evidence="2">
    <location>
        <begin position="115"/>
        <end position="301"/>
    </location>
</feature>
<evidence type="ECO:0000259" key="2">
    <source>
        <dbReference type="Pfam" id="PF00501"/>
    </source>
</evidence>
<dbReference type="PANTHER" id="PTHR42921:SF1">
    <property type="entry name" value="ACETOACETYL-COA SYNTHETASE"/>
    <property type="match status" value="1"/>
</dbReference>
<dbReference type="InterPro" id="IPR020845">
    <property type="entry name" value="AMP-binding_CS"/>
</dbReference>
<dbReference type="InterPro" id="IPR042099">
    <property type="entry name" value="ANL_N_sf"/>
</dbReference>
<comment type="similarity">
    <text evidence="1">Belongs to the ATP-dependent AMP-binding enzyme family.</text>
</comment>